<dbReference type="RefSeq" id="XP_007674886.1">
    <property type="nucleotide sequence ID" value="XM_007676696.1"/>
</dbReference>
<dbReference type="EMBL" id="KB445553">
    <property type="protein sequence ID" value="EMC98088.1"/>
    <property type="molecule type" value="Genomic_DNA"/>
</dbReference>
<organism evidence="2 3">
    <name type="scientific">Baudoinia panamericana (strain UAMH 10762)</name>
    <name type="common">Angels' share fungus</name>
    <name type="synonym">Baudoinia compniacensis (strain UAMH 10762)</name>
    <dbReference type="NCBI Taxonomy" id="717646"/>
    <lineage>
        <taxon>Eukaryota</taxon>
        <taxon>Fungi</taxon>
        <taxon>Dikarya</taxon>
        <taxon>Ascomycota</taxon>
        <taxon>Pezizomycotina</taxon>
        <taxon>Dothideomycetes</taxon>
        <taxon>Dothideomycetidae</taxon>
        <taxon>Mycosphaerellales</taxon>
        <taxon>Teratosphaeriaceae</taxon>
        <taxon>Baudoinia</taxon>
    </lineage>
</organism>
<keyword evidence="3" id="KW-1185">Reference proteome</keyword>
<proteinExistence type="predicted"/>
<evidence type="ECO:0000256" key="1">
    <source>
        <dbReference type="SAM" id="MobiDB-lite"/>
    </source>
</evidence>
<reference evidence="2 3" key="1">
    <citation type="journal article" date="2012" name="PLoS Pathog.">
        <title>Diverse lifestyles and strategies of plant pathogenesis encoded in the genomes of eighteen Dothideomycetes fungi.</title>
        <authorList>
            <person name="Ohm R.A."/>
            <person name="Feau N."/>
            <person name="Henrissat B."/>
            <person name="Schoch C.L."/>
            <person name="Horwitz B.A."/>
            <person name="Barry K.W."/>
            <person name="Condon B.J."/>
            <person name="Copeland A.C."/>
            <person name="Dhillon B."/>
            <person name="Glaser F."/>
            <person name="Hesse C.N."/>
            <person name="Kosti I."/>
            <person name="LaButti K."/>
            <person name="Lindquist E.A."/>
            <person name="Lucas S."/>
            <person name="Salamov A.A."/>
            <person name="Bradshaw R.E."/>
            <person name="Ciuffetti L."/>
            <person name="Hamelin R.C."/>
            <person name="Kema G.H.J."/>
            <person name="Lawrence C."/>
            <person name="Scott J.A."/>
            <person name="Spatafora J.W."/>
            <person name="Turgeon B.G."/>
            <person name="de Wit P.J.G.M."/>
            <person name="Zhong S."/>
            <person name="Goodwin S.B."/>
            <person name="Grigoriev I.V."/>
        </authorList>
    </citation>
    <scope>NUCLEOTIDE SEQUENCE [LARGE SCALE GENOMIC DNA]</scope>
    <source>
        <strain evidence="2 3">UAMH 10762</strain>
    </source>
</reference>
<sequence length="237" mass="26285">MAARSASQTKSRPLLHNPMDDFKAILTSESAPEYLKWLQEHDPILHDYIDARSHAFDRLNDTVSRTSKAYVETATGVKQPFHLPESYLRIVAQILWEEYKNGRLPCLDHDGPPSDAEVKVMHTAVAFVTKQYIADLGLPLPTEIKRTYRLEKSSPLSVISEKGNPTDDSKGATGHGRKRRVKRGAEGKSGAHTKRKVPPTSDPGDGVLEAGADGVLMITEEYARGYIERAAMCHIPI</sequence>
<dbReference type="GeneID" id="19114090"/>
<dbReference type="HOGENOM" id="CLU_1170470_0_0_1"/>
<name>M2N2E4_BAUPA</name>
<feature type="region of interest" description="Disordered" evidence="1">
    <location>
        <begin position="156"/>
        <end position="208"/>
    </location>
</feature>
<gene>
    <name evidence="2" type="ORF">BAUCODRAFT_412585</name>
</gene>
<protein>
    <submittedName>
        <fullName evidence="2">Uncharacterized protein</fullName>
    </submittedName>
</protein>
<accession>M2N2E4</accession>
<dbReference type="KEGG" id="bcom:BAUCODRAFT_412585"/>
<evidence type="ECO:0000313" key="3">
    <source>
        <dbReference type="Proteomes" id="UP000011761"/>
    </source>
</evidence>
<evidence type="ECO:0000313" key="2">
    <source>
        <dbReference type="EMBL" id="EMC98088.1"/>
    </source>
</evidence>
<dbReference type="Proteomes" id="UP000011761">
    <property type="component" value="Unassembled WGS sequence"/>
</dbReference>
<dbReference type="AlphaFoldDB" id="M2N2E4"/>